<gene>
    <name evidence="1" type="ORF">ULMS_23900</name>
</gene>
<dbReference type="AlphaFoldDB" id="A0A5J4G037"/>
<reference evidence="1 2" key="1">
    <citation type="submission" date="2019-08" db="EMBL/GenBank/DDBJ databases">
        <title>Ulvibacter marinistellae sp. nov., isolated from a starfish, Patiria pectinifera.</title>
        <authorList>
            <person name="Kawano K."/>
            <person name="Ushijima N."/>
            <person name="Kihara M."/>
            <person name="Itoh H."/>
        </authorList>
    </citation>
    <scope>NUCLEOTIDE SEQUENCE [LARGE SCALE GENOMIC DNA]</scope>
    <source>
        <strain evidence="1 2">KK4</strain>
    </source>
</reference>
<dbReference type="Proteomes" id="UP000326994">
    <property type="component" value="Unassembled WGS sequence"/>
</dbReference>
<evidence type="ECO:0000313" key="1">
    <source>
        <dbReference type="EMBL" id="GEQ86882.1"/>
    </source>
</evidence>
<dbReference type="OrthoDB" id="5513217at2"/>
<organism evidence="1 2">
    <name type="scientific">Patiriisocius marinistellae</name>
    <dbReference type="NCBI Taxonomy" id="2494560"/>
    <lineage>
        <taxon>Bacteria</taxon>
        <taxon>Pseudomonadati</taxon>
        <taxon>Bacteroidota</taxon>
        <taxon>Flavobacteriia</taxon>
        <taxon>Flavobacteriales</taxon>
        <taxon>Flavobacteriaceae</taxon>
        <taxon>Patiriisocius</taxon>
    </lineage>
</organism>
<proteinExistence type="predicted"/>
<accession>A0A5J4G037</accession>
<sequence length="78" mass="8613">MKKIILMAVAIFAIGLTSCEDKKKTEAETIIEDARDNNADIEMKDGGDKVKIKEVDGDEVKIKTDDNGDVKIKTDDNN</sequence>
<dbReference type="EMBL" id="BKCF01000005">
    <property type="protein sequence ID" value="GEQ86882.1"/>
    <property type="molecule type" value="Genomic_DNA"/>
</dbReference>
<protein>
    <submittedName>
        <fullName evidence="1">Uncharacterized protein</fullName>
    </submittedName>
</protein>
<dbReference type="RefSeq" id="WP_151894807.1">
    <property type="nucleotide sequence ID" value="NZ_BKCF01000005.1"/>
</dbReference>
<dbReference type="PROSITE" id="PS51257">
    <property type="entry name" value="PROKAR_LIPOPROTEIN"/>
    <property type="match status" value="1"/>
</dbReference>
<comment type="caution">
    <text evidence="1">The sequence shown here is derived from an EMBL/GenBank/DDBJ whole genome shotgun (WGS) entry which is preliminary data.</text>
</comment>
<name>A0A5J4G037_9FLAO</name>
<keyword evidence="2" id="KW-1185">Reference proteome</keyword>
<evidence type="ECO:0000313" key="2">
    <source>
        <dbReference type="Proteomes" id="UP000326994"/>
    </source>
</evidence>